<proteinExistence type="predicted"/>
<evidence type="ECO:0000313" key="2">
    <source>
        <dbReference type="EMBL" id="EEG55213.1"/>
    </source>
</evidence>
<dbReference type="EMBL" id="ACCJ01000165">
    <property type="protein sequence ID" value="EEG55213.1"/>
    <property type="molecule type" value="Genomic_DNA"/>
</dbReference>
<gene>
    <name evidence="2" type="ORF">CLOSTASPAR_02732</name>
</gene>
<dbReference type="AlphaFoldDB" id="C0D0E6"/>
<comment type="caution">
    <text evidence="2">The sequence shown here is derived from an EMBL/GenBank/DDBJ whole genome shotgun (WGS) entry which is preliminary data.</text>
</comment>
<reference evidence="2 3" key="1">
    <citation type="submission" date="2009-01" db="EMBL/GenBank/DDBJ databases">
        <authorList>
            <person name="Fulton L."/>
            <person name="Clifton S."/>
            <person name="Fulton B."/>
            <person name="Xu J."/>
            <person name="Minx P."/>
            <person name="Pepin K.H."/>
            <person name="Johnson M."/>
            <person name="Bhonagiri V."/>
            <person name="Nash W.E."/>
            <person name="Mardis E.R."/>
            <person name="Wilson R.K."/>
        </authorList>
    </citation>
    <scope>NUCLEOTIDE SEQUENCE [LARGE SCALE GENOMIC DNA]</scope>
    <source>
        <strain evidence="2 3">DSM 15981</strain>
    </source>
</reference>
<dbReference type="Proteomes" id="UP000004756">
    <property type="component" value="Unassembled WGS sequence"/>
</dbReference>
<protein>
    <submittedName>
        <fullName evidence="2">Uncharacterized protein</fullName>
    </submittedName>
</protein>
<organism evidence="2 3">
    <name type="scientific">[Clostridium] asparagiforme DSM 15981</name>
    <dbReference type="NCBI Taxonomy" id="518636"/>
    <lineage>
        <taxon>Bacteria</taxon>
        <taxon>Bacillati</taxon>
        <taxon>Bacillota</taxon>
        <taxon>Clostridia</taxon>
        <taxon>Lachnospirales</taxon>
        <taxon>Lachnospiraceae</taxon>
        <taxon>Enterocloster</taxon>
    </lineage>
</organism>
<dbReference type="HOGENOM" id="CLU_3307078_0_0_9"/>
<name>C0D0E6_9FIRM</name>
<accession>C0D0E6</accession>
<feature type="region of interest" description="Disordered" evidence="1">
    <location>
        <begin position="1"/>
        <end position="39"/>
    </location>
</feature>
<evidence type="ECO:0000313" key="3">
    <source>
        <dbReference type="Proteomes" id="UP000004756"/>
    </source>
</evidence>
<evidence type="ECO:0000256" key="1">
    <source>
        <dbReference type="SAM" id="MobiDB-lite"/>
    </source>
</evidence>
<keyword evidence="3" id="KW-1185">Reference proteome</keyword>
<feature type="compositionally biased region" description="Basic and acidic residues" evidence="1">
    <location>
        <begin position="24"/>
        <end position="33"/>
    </location>
</feature>
<reference evidence="2 3" key="2">
    <citation type="submission" date="2009-02" db="EMBL/GenBank/DDBJ databases">
        <title>Draft genome sequence of Clostridium asparagiforme (DSM 15981).</title>
        <authorList>
            <person name="Sudarsanam P."/>
            <person name="Ley R."/>
            <person name="Guruge J."/>
            <person name="Turnbaugh P.J."/>
            <person name="Mahowald M."/>
            <person name="Liep D."/>
            <person name="Gordon J."/>
        </authorList>
    </citation>
    <scope>NUCLEOTIDE SEQUENCE [LARGE SCALE GENOMIC DNA]</scope>
    <source>
        <strain evidence="2 3">DSM 15981</strain>
    </source>
</reference>
<sequence length="39" mass="4453">MTERTGYNRRRAQQTARASAGDPYLRRDGDPDRTAVLTE</sequence>